<dbReference type="Proteomes" id="UP000255284">
    <property type="component" value="Unassembled WGS sequence"/>
</dbReference>
<name>A0A2X1SJU8_9ACTO</name>
<accession>A0A2X1SJU8</accession>
<comment type="caution">
    <text evidence="3">The sequence shown here is derived from an EMBL/GenBank/DDBJ whole genome shotgun (WGS) entry which is preliminary data.</text>
</comment>
<dbReference type="EMBL" id="JABCUV010000002">
    <property type="protein sequence ID" value="NMW92744.1"/>
    <property type="molecule type" value="Genomic_DNA"/>
</dbReference>
<evidence type="ECO:0000313" key="3">
    <source>
        <dbReference type="EMBL" id="NMW92744.1"/>
    </source>
</evidence>
<evidence type="ECO:0000313" key="6">
    <source>
        <dbReference type="Proteomes" id="UP000582487"/>
    </source>
</evidence>
<reference evidence="2 7" key="2">
    <citation type="submission" date="2019-08" db="EMBL/GenBank/DDBJ databases">
        <title>Comparison of rpoB and gyrB Sequences from Mobiluncus Species and Development of a Multiplex PCR Method for Clinical Detection of Mobiluncus curtisii and Mobiluncus mulieris.</title>
        <authorList>
            <person name="Yang L."/>
            <person name="Shen Y."/>
            <person name="Xu G."/>
            <person name="Shu L.-B."/>
            <person name="Hu J."/>
            <person name="Zhang R."/>
            <person name="Wang Y."/>
            <person name="Zhou H.-W."/>
            <person name="Zhang X."/>
        </authorList>
    </citation>
    <scope>NUCLEOTIDE SEQUENCE [LARGE SCALE GENOMIC DNA]</scope>
    <source>
        <strain evidence="2 7">M26</strain>
    </source>
</reference>
<evidence type="ECO:0000313" key="4">
    <source>
        <dbReference type="EMBL" id="STO15874.1"/>
    </source>
</evidence>
<dbReference type="OrthoDB" id="9804867at2"/>
<reference evidence="3 6" key="3">
    <citation type="submission" date="2020-04" db="EMBL/GenBank/DDBJ databases">
        <title>Antimicrobial susceptibility and clonality of vaginal-derived multi-drug resistant Mobiluncus isolates in China.</title>
        <authorList>
            <person name="Zhang X."/>
        </authorList>
    </citation>
    <scope>NUCLEOTIDE SEQUENCE [LARGE SCALE GENOMIC DNA]</scope>
    <source>
        <strain evidence="3 6">7</strain>
    </source>
</reference>
<dbReference type="EMBL" id="VSZY01000018">
    <property type="protein sequence ID" value="MCU9969532.1"/>
    <property type="molecule type" value="Genomic_DNA"/>
</dbReference>
<evidence type="ECO:0000313" key="2">
    <source>
        <dbReference type="EMBL" id="MCU9969532.1"/>
    </source>
</evidence>
<dbReference type="AlphaFoldDB" id="A0A2X1SJU8"/>
<evidence type="ECO:0000313" key="5">
    <source>
        <dbReference type="Proteomes" id="UP000255284"/>
    </source>
</evidence>
<dbReference type="GeneID" id="61167321"/>
<sequence length="68" mass="7062">MLNTMVKGASSASPAASSLPTVKPPIALGVMNREQLDAVLAEGMASKATGSYLTPEEVKRKLAVEFSL</sequence>
<dbReference type="EMBL" id="UGGQ01000006">
    <property type="protein sequence ID" value="STO15874.1"/>
    <property type="molecule type" value="Genomic_DNA"/>
</dbReference>
<feature type="region of interest" description="Disordered" evidence="1">
    <location>
        <begin position="1"/>
        <end position="21"/>
    </location>
</feature>
<proteinExistence type="predicted"/>
<feature type="compositionally biased region" description="Low complexity" evidence="1">
    <location>
        <begin position="9"/>
        <end position="18"/>
    </location>
</feature>
<gene>
    <name evidence="2" type="ORF">FYZ43_09090</name>
    <name evidence="3" type="ORF">HHJ74_03340</name>
    <name evidence="4" type="ORF">NCTC11819_00418</name>
</gene>
<reference evidence="4 5" key="1">
    <citation type="submission" date="2018-06" db="EMBL/GenBank/DDBJ databases">
        <authorList>
            <consortium name="Pathogen Informatics"/>
            <person name="Doyle S."/>
        </authorList>
    </citation>
    <scope>NUCLEOTIDE SEQUENCE [LARGE SCALE GENOMIC DNA]</scope>
    <source>
        <strain evidence="4 5">NCTC11819</strain>
    </source>
</reference>
<dbReference type="Proteomes" id="UP001209486">
    <property type="component" value="Unassembled WGS sequence"/>
</dbReference>
<evidence type="ECO:0000313" key="7">
    <source>
        <dbReference type="Proteomes" id="UP001209486"/>
    </source>
</evidence>
<dbReference type="RefSeq" id="WP_004013035.1">
    <property type="nucleotide sequence ID" value="NZ_CAMPNB010000023.1"/>
</dbReference>
<protein>
    <submittedName>
        <fullName evidence="3">Uncharacterized protein</fullName>
    </submittedName>
</protein>
<evidence type="ECO:0000256" key="1">
    <source>
        <dbReference type="SAM" id="MobiDB-lite"/>
    </source>
</evidence>
<organism evidence="3 6">
    <name type="scientific">Mobiluncus mulieris</name>
    <dbReference type="NCBI Taxonomy" id="2052"/>
    <lineage>
        <taxon>Bacteria</taxon>
        <taxon>Bacillati</taxon>
        <taxon>Actinomycetota</taxon>
        <taxon>Actinomycetes</taxon>
        <taxon>Actinomycetales</taxon>
        <taxon>Actinomycetaceae</taxon>
        <taxon>Mobiluncus</taxon>
    </lineage>
</organism>
<dbReference type="Proteomes" id="UP000582487">
    <property type="component" value="Unassembled WGS sequence"/>
</dbReference>